<dbReference type="EMBL" id="JARBDR010000921">
    <property type="protein sequence ID" value="KAJ8299071.1"/>
    <property type="molecule type" value="Genomic_DNA"/>
</dbReference>
<sequence>MNLMFDREKIINTTYPTLNRIQFFSIWSFDIGDQFFPIGLDEIRKPRPGRVDPIIAQAFNMIELLPSSGIFVYPKHIREVEHKGSGKKIARYLLSCFYTSSELVAAGNLTGANFKKGLDPGIVETIVGYCLFVDPNVGTRKVHLGWKNYDIR</sequence>
<proteinExistence type="predicted"/>
<evidence type="ECO:0000313" key="1">
    <source>
        <dbReference type="EMBL" id="KAJ8299071.1"/>
    </source>
</evidence>
<dbReference type="Proteomes" id="UP001217089">
    <property type="component" value="Unassembled WGS sequence"/>
</dbReference>
<reference evidence="1 2" key="1">
    <citation type="submission" date="2022-12" db="EMBL/GenBank/DDBJ databases">
        <title>Chromosome-level genome of Tegillarca granosa.</title>
        <authorList>
            <person name="Kim J."/>
        </authorList>
    </citation>
    <scope>NUCLEOTIDE SEQUENCE [LARGE SCALE GENOMIC DNA]</scope>
    <source>
        <strain evidence="1">Teg-2019</strain>
        <tissue evidence="1">Adductor muscle</tissue>
    </source>
</reference>
<organism evidence="1 2">
    <name type="scientific">Tegillarca granosa</name>
    <name type="common">Malaysian cockle</name>
    <name type="synonym">Anadara granosa</name>
    <dbReference type="NCBI Taxonomy" id="220873"/>
    <lineage>
        <taxon>Eukaryota</taxon>
        <taxon>Metazoa</taxon>
        <taxon>Spiralia</taxon>
        <taxon>Lophotrochozoa</taxon>
        <taxon>Mollusca</taxon>
        <taxon>Bivalvia</taxon>
        <taxon>Autobranchia</taxon>
        <taxon>Pteriomorphia</taxon>
        <taxon>Arcoida</taxon>
        <taxon>Arcoidea</taxon>
        <taxon>Arcidae</taxon>
        <taxon>Tegillarca</taxon>
    </lineage>
</organism>
<accession>A0ABQ9E3U3</accession>
<gene>
    <name evidence="1" type="ORF">KUTeg_023131</name>
</gene>
<evidence type="ECO:0000313" key="2">
    <source>
        <dbReference type="Proteomes" id="UP001217089"/>
    </source>
</evidence>
<comment type="caution">
    <text evidence="1">The sequence shown here is derived from an EMBL/GenBank/DDBJ whole genome shotgun (WGS) entry which is preliminary data.</text>
</comment>
<name>A0ABQ9E3U3_TEGGR</name>
<protein>
    <submittedName>
        <fullName evidence="1">Uncharacterized protein</fullName>
    </submittedName>
</protein>
<keyword evidence="2" id="KW-1185">Reference proteome</keyword>